<comment type="caution">
    <text evidence="1">The sequence shown here is derived from an EMBL/GenBank/DDBJ whole genome shotgun (WGS) entry which is preliminary data.</text>
</comment>
<dbReference type="EMBL" id="LSDC01000100">
    <property type="protein sequence ID" value="KXB58298.1"/>
    <property type="molecule type" value="Genomic_DNA"/>
</dbReference>
<name>A0A133ZS79_9BACL</name>
<evidence type="ECO:0000313" key="2">
    <source>
        <dbReference type="Proteomes" id="UP000070355"/>
    </source>
</evidence>
<dbReference type="STRING" id="1379.HMPREF3186_01480"/>
<dbReference type="AlphaFoldDB" id="A0A133ZS79"/>
<feature type="non-terminal residue" evidence="1">
    <location>
        <position position="74"/>
    </location>
</feature>
<evidence type="ECO:0000313" key="1">
    <source>
        <dbReference type="EMBL" id="KXB58298.1"/>
    </source>
</evidence>
<sequence length="74" mass="8920">MKGYIMKKELENLLSQHEEFLVEGVLNKNKLSELARKYDAKLFNVLMKEEKIKNHFFTKLEEEILVFKKDVFLQ</sequence>
<proteinExistence type="predicted"/>
<dbReference type="PATRIC" id="fig|1379.3.peg.1466"/>
<gene>
    <name evidence="1" type="ORF">HMPREF3186_01480</name>
</gene>
<dbReference type="Proteomes" id="UP000070355">
    <property type="component" value="Unassembled WGS sequence"/>
</dbReference>
<reference evidence="2" key="1">
    <citation type="submission" date="2016-01" db="EMBL/GenBank/DDBJ databases">
        <authorList>
            <person name="Mitreva M."/>
            <person name="Pepin K.H."/>
            <person name="Mihindukulasuriya K.A."/>
            <person name="Fulton R."/>
            <person name="Fronick C."/>
            <person name="O'Laughlin M."/>
            <person name="Miner T."/>
            <person name="Herter B."/>
            <person name="Rosa B.A."/>
            <person name="Cordes M."/>
            <person name="Tomlinson C."/>
            <person name="Wollam A."/>
            <person name="Palsikar V.B."/>
            <person name="Mardis E.R."/>
            <person name="Wilson R.K."/>
        </authorList>
    </citation>
    <scope>NUCLEOTIDE SEQUENCE [LARGE SCALE GENOMIC DNA]</scope>
    <source>
        <strain evidence="2">DNF01167</strain>
    </source>
</reference>
<protein>
    <submittedName>
        <fullName evidence="1">Uncharacterized protein</fullName>
    </submittedName>
</protein>
<accession>A0A133ZS79</accession>
<organism evidence="1 2">
    <name type="scientific">Gemella haemolysans</name>
    <dbReference type="NCBI Taxonomy" id="1379"/>
    <lineage>
        <taxon>Bacteria</taxon>
        <taxon>Bacillati</taxon>
        <taxon>Bacillota</taxon>
        <taxon>Bacilli</taxon>
        <taxon>Bacillales</taxon>
        <taxon>Gemellaceae</taxon>
        <taxon>Gemella</taxon>
    </lineage>
</organism>